<keyword evidence="10" id="KW-1185">Reference proteome</keyword>
<accession>A0A2V3PRG4</accession>
<dbReference type="RefSeq" id="WP_110310386.1">
    <property type="nucleotide sequence ID" value="NZ_QICL01000008.1"/>
</dbReference>
<organism evidence="9 10">
    <name type="scientific">Dysgonomonas alginatilytica</name>
    <dbReference type="NCBI Taxonomy" id="1605892"/>
    <lineage>
        <taxon>Bacteria</taxon>
        <taxon>Pseudomonadati</taxon>
        <taxon>Bacteroidota</taxon>
        <taxon>Bacteroidia</taxon>
        <taxon>Bacteroidales</taxon>
        <taxon>Dysgonomonadaceae</taxon>
        <taxon>Dysgonomonas</taxon>
    </lineage>
</organism>
<dbReference type="AlphaFoldDB" id="A0A2V3PRG4"/>
<proteinExistence type="inferred from homology"/>
<dbReference type="InterPro" id="IPR005017">
    <property type="entry name" value="OMPP1/FadL/TodX"/>
</dbReference>
<comment type="caution">
    <text evidence="9">The sequence shown here is derived from an EMBL/GenBank/DDBJ whole genome shotgun (WGS) entry which is preliminary data.</text>
</comment>
<reference evidence="9 10" key="1">
    <citation type="submission" date="2018-03" db="EMBL/GenBank/DDBJ databases">
        <title>Genomic Encyclopedia of Archaeal and Bacterial Type Strains, Phase II (KMG-II): from individual species to whole genera.</title>
        <authorList>
            <person name="Goeker M."/>
        </authorList>
    </citation>
    <scope>NUCLEOTIDE SEQUENCE [LARGE SCALE GENOMIC DNA]</scope>
    <source>
        <strain evidence="9 10">DSM 100214</strain>
    </source>
</reference>
<keyword evidence="4" id="KW-0812">Transmembrane</keyword>
<evidence type="ECO:0000256" key="7">
    <source>
        <dbReference type="ARBA" id="ARBA00023237"/>
    </source>
</evidence>
<dbReference type="PANTHER" id="PTHR35093:SF8">
    <property type="entry name" value="OUTER MEMBRANE PROTEIN NMB0088-RELATED"/>
    <property type="match status" value="1"/>
</dbReference>
<dbReference type="EMBL" id="QICL01000008">
    <property type="protein sequence ID" value="PXV65121.1"/>
    <property type="molecule type" value="Genomic_DNA"/>
</dbReference>
<dbReference type="GO" id="GO:0009279">
    <property type="term" value="C:cell outer membrane"/>
    <property type="evidence" value="ECO:0007669"/>
    <property type="project" value="UniProtKB-SubCell"/>
</dbReference>
<dbReference type="Gene3D" id="2.40.160.60">
    <property type="entry name" value="Outer membrane protein transport protein (OMPP1/FadL/TodX)"/>
    <property type="match status" value="1"/>
</dbReference>
<evidence type="ECO:0000256" key="8">
    <source>
        <dbReference type="SAM" id="SignalP"/>
    </source>
</evidence>
<dbReference type="Proteomes" id="UP000247973">
    <property type="component" value="Unassembled WGS sequence"/>
</dbReference>
<dbReference type="GO" id="GO:0015483">
    <property type="term" value="F:long-chain fatty acid transporting porin activity"/>
    <property type="evidence" value="ECO:0007669"/>
    <property type="project" value="TreeGrafter"/>
</dbReference>
<comment type="similarity">
    <text evidence="2">Belongs to the OmpP1/FadL family.</text>
</comment>
<keyword evidence="5 8" id="KW-0732">Signal</keyword>
<protein>
    <submittedName>
        <fullName evidence="9">Long-subunit fatty acid transport protein</fullName>
    </submittedName>
</protein>
<dbReference type="SUPFAM" id="SSF56935">
    <property type="entry name" value="Porins"/>
    <property type="match status" value="1"/>
</dbReference>
<keyword evidence="6" id="KW-0472">Membrane</keyword>
<evidence type="ECO:0000313" key="10">
    <source>
        <dbReference type="Proteomes" id="UP000247973"/>
    </source>
</evidence>
<evidence type="ECO:0000256" key="2">
    <source>
        <dbReference type="ARBA" id="ARBA00008163"/>
    </source>
</evidence>
<evidence type="ECO:0000256" key="3">
    <source>
        <dbReference type="ARBA" id="ARBA00022452"/>
    </source>
</evidence>
<comment type="subcellular location">
    <subcellularLocation>
        <location evidence="1">Cell outer membrane</location>
        <topology evidence="1">Multi-pass membrane protein</topology>
    </subcellularLocation>
</comment>
<gene>
    <name evidence="9" type="ORF">CLV62_108119</name>
</gene>
<evidence type="ECO:0000256" key="5">
    <source>
        <dbReference type="ARBA" id="ARBA00022729"/>
    </source>
</evidence>
<dbReference type="PANTHER" id="PTHR35093">
    <property type="entry name" value="OUTER MEMBRANE PROTEIN NMB0088-RELATED"/>
    <property type="match status" value="1"/>
</dbReference>
<evidence type="ECO:0000256" key="1">
    <source>
        <dbReference type="ARBA" id="ARBA00004571"/>
    </source>
</evidence>
<name>A0A2V3PRG4_9BACT</name>
<keyword evidence="3" id="KW-1134">Transmembrane beta strand</keyword>
<dbReference type="OrthoDB" id="1491239at2"/>
<sequence>MQGYKKLLLTAGLVAFLIPVQGQNTDSPYSRYGYGVLNNQAVGVSRAMGGIIYGVRGLDANPGNPASYTSVDSLTFIFDMGVSYVKSRFSEGDNVQTDNNGGLDYISMQFRVAKKMGMSVGILPFSSVGYQFGTQETKNDVTTLKTFTGSGNFSQVYLGLAYEPIENLSVGGNVSFLFGNTKYTRDMSITSEPSSNFEYQFHKLTMNSLKFDLGAQYMIPLNKKDLLIIGAVLSPKVTTTGRIDRINNDAMTSDTIRFTGSDAYTDLPSTYGLGFTWNRDKRLTVGADVTFQNWSRARYSENMDDGMTQANRFNNVWRFNTGLEYSIDPRDRSFIKRVRFRGGLNYSNSYINVQNNLGEISGYKEYGATLGFGLPIRDIVYSGRTSYINIGLEYRSLNPEKTNLIKEQYFGISVGVCINELWFMKNKLR</sequence>
<feature type="chain" id="PRO_5015933655" evidence="8">
    <location>
        <begin position="23"/>
        <end position="429"/>
    </location>
</feature>
<evidence type="ECO:0000256" key="4">
    <source>
        <dbReference type="ARBA" id="ARBA00022692"/>
    </source>
</evidence>
<keyword evidence="7" id="KW-0998">Cell outer membrane</keyword>
<evidence type="ECO:0000256" key="6">
    <source>
        <dbReference type="ARBA" id="ARBA00023136"/>
    </source>
</evidence>
<evidence type="ECO:0000313" key="9">
    <source>
        <dbReference type="EMBL" id="PXV65121.1"/>
    </source>
</evidence>
<feature type="signal peptide" evidence="8">
    <location>
        <begin position="1"/>
        <end position="22"/>
    </location>
</feature>